<evidence type="ECO:0000256" key="4">
    <source>
        <dbReference type="ARBA" id="ARBA00022679"/>
    </source>
</evidence>
<dbReference type="OMA" id="CNFRPEH"/>
<gene>
    <name evidence="7" type="primary">CSON000554</name>
</gene>
<dbReference type="Pfam" id="PF10237">
    <property type="entry name" value="N6-adenineMlase"/>
    <property type="match status" value="1"/>
</dbReference>
<dbReference type="EMBL" id="UFQS01000108">
    <property type="protein sequence ID" value="SSW99743.1"/>
    <property type="molecule type" value="Genomic_DNA"/>
</dbReference>
<dbReference type="InterPro" id="IPR019369">
    <property type="entry name" value="Efm5/EEF1AKMT1"/>
</dbReference>
<dbReference type="HAMAP" id="MF_03187">
    <property type="entry name" value="Methyltr_EFM5"/>
    <property type="match status" value="1"/>
</dbReference>
<keyword evidence="3 5" id="KW-0489">Methyltransferase</keyword>
<dbReference type="PANTHER" id="PTHR13200:SF0">
    <property type="entry name" value="EEF1A LYSINE METHYLTRANSFERASE 1"/>
    <property type="match status" value="1"/>
</dbReference>
<comment type="function">
    <text evidence="5">S-adenosyl-L-methionine-dependent protein-lysine N-methyltransferase that methylates elongation factor 1-alpha.</text>
</comment>
<name>A0A336LTX4_CULSO</name>
<dbReference type="PANTHER" id="PTHR13200">
    <property type="entry name" value="EEF1A LYSINE METHYLTRANSFERASE 1"/>
    <property type="match status" value="1"/>
</dbReference>
<sequence length="224" mass="26528">MSLSTEIKSGPDDNEEIDDEVRLPADTLAILQEFLKEQAEAKDEIQEDWQLSQFWYNQRTRKVLTEALRDTLQHFYSDTFQDCHIALMSCPSLYPDMKQLHEKTTIFEYDKRFSKYDPDFVFYDYKKAFETGYLDEFQNKFELIVMDIPFLSDECLEKSNILCRKLAKSDAKIILCTGKVMREAIQRHMNDLQLCKFEPEHERNLGNDFGTFANFDLDQFIKSD</sequence>
<protein>
    <recommendedName>
        <fullName evidence="5">Protein-lysine N-methyltransferase CSON000554</fullName>
        <ecNumber evidence="5">2.1.1.-</ecNumber>
    </recommendedName>
</protein>
<dbReference type="GO" id="GO:0005737">
    <property type="term" value="C:cytoplasm"/>
    <property type="evidence" value="ECO:0007669"/>
    <property type="project" value="UniProtKB-SubCell"/>
</dbReference>
<dbReference type="AlphaFoldDB" id="A0A336LTX4"/>
<dbReference type="EC" id="2.1.1.-" evidence="5"/>
<evidence type="ECO:0000256" key="2">
    <source>
        <dbReference type="ARBA" id="ARBA00022490"/>
    </source>
</evidence>
<evidence type="ECO:0000256" key="3">
    <source>
        <dbReference type="ARBA" id="ARBA00022603"/>
    </source>
</evidence>
<evidence type="ECO:0000313" key="6">
    <source>
        <dbReference type="EMBL" id="SSW99743.1"/>
    </source>
</evidence>
<dbReference type="GO" id="GO:0016279">
    <property type="term" value="F:protein-lysine N-methyltransferase activity"/>
    <property type="evidence" value="ECO:0007669"/>
    <property type="project" value="UniProtKB-UniRule"/>
</dbReference>
<proteinExistence type="inferred from homology"/>
<evidence type="ECO:0000313" key="7">
    <source>
        <dbReference type="EMBL" id="SSX20123.1"/>
    </source>
</evidence>
<comment type="similarity">
    <text evidence="5">Belongs to the class I-like SAM-binding methyltransferase superfamily. EFM5 family.</text>
</comment>
<dbReference type="InterPro" id="IPR041370">
    <property type="entry name" value="Mlase_EEF1AKMT1/ZCCHC4"/>
</dbReference>
<accession>A0A336LTX4</accession>
<evidence type="ECO:0000256" key="5">
    <source>
        <dbReference type="HAMAP-Rule" id="MF_03187"/>
    </source>
</evidence>
<organism evidence="7">
    <name type="scientific">Culicoides sonorensis</name>
    <name type="common">Biting midge</name>
    <dbReference type="NCBI Taxonomy" id="179676"/>
    <lineage>
        <taxon>Eukaryota</taxon>
        <taxon>Metazoa</taxon>
        <taxon>Ecdysozoa</taxon>
        <taxon>Arthropoda</taxon>
        <taxon>Hexapoda</taxon>
        <taxon>Insecta</taxon>
        <taxon>Pterygota</taxon>
        <taxon>Neoptera</taxon>
        <taxon>Endopterygota</taxon>
        <taxon>Diptera</taxon>
        <taxon>Nematocera</taxon>
        <taxon>Chironomoidea</taxon>
        <taxon>Ceratopogonidae</taxon>
        <taxon>Ceratopogoninae</taxon>
        <taxon>Culicoides</taxon>
        <taxon>Monoculicoides</taxon>
    </lineage>
</organism>
<dbReference type="GO" id="GO:0032259">
    <property type="term" value="P:methylation"/>
    <property type="evidence" value="ECO:0007669"/>
    <property type="project" value="UniProtKB-KW"/>
</dbReference>
<dbReference type="VEuPathDB" id="VectorBase:CSON000554"/>
<keyword evidence="4 5" id="KW-0808">Transferase</keyword>
<comment type="subcellular location">
    <subcellularLocation>
        <location evidence="1 5">Cytoplasm</location>
    </subcellularLocation>
</comment>
<keyword evidence="2 5" id="KW-0963">Cytoplasm</keyword>
<evidence type="ECO:0000256" key="1">
    <source>
        <dbReference type="ARBA" id="ARBA00004496"/>
    </source>
</evidence>
<reference evidence="7" key="2">
    <citation type="submission" date="2018-07" db="EMBL/GenBank/DDBJ databases">
        <authorList>
            <person name="Quirk P.G."/>
            <person name="Krulwich T.A."/>
        </authorList>
    </citation>
    <scope>NUCLEOTIDE SEQUENCE</scope>
</reference>
<reference evidence="6" key="1">
    <citation type="submission" date="2018-04" db="EMBL/GenBank/DDBJ databases">
        <authorList>
            <person name="Go L.Y."/>
            <person name="Mitchell J.A."/>
        </authorList>
    </citation>
    <scope>NUCLEOTIDE SEQUENCE</scope>
    <source>
        <tissue evidence="6">Whole organism</tissue>
    </source>
</reference>
<dbReference type="EMBL" id="UFQT01000108">
    <property type="protein sequence ID" value="SSX20123.1"/>
    <property type="molecule type" value="Genomic_DNA"/>
</dbReference>